<dbReference type="SMART" id="SM01130">
    <property type="entry name" value="DHDPS"/>
    <property type="match status" value="1"/>
</dbReference>
<dbReference type="GO" id="GO:0008270">
    <property type="term" value="F:zinc ion binding"/>
    <property type="evidence" value="ECO:0007669"/>
    <property type="project" value="InterPro"/>
</dbReference>
<dbReference type="GeneID" id="41969996"/>
<organism evidence="5 6">
    <name type="scientific">Thyridium curvatum</name>
    <dbReference type="NCBI Taxonomy" id="1093900"/>
    <lineage>
        <taxon>Eukaryota</taxon>
        <taxon>Fungi</taxon>
        <taxon>Dikarya</taxon>
        <taxon>Ascomycota</taxon>
        <taxon>Pezizomycotina</taxon>
        <taxon>Sordariomycetes</taxon>
        <taxon>Sordariomycetidae</taxon>
        <taxon>Thyridiales</taxon>
        <taxon>Thyridiaceae</taxon>
        <taxon>Thyridium</taxon>
    </lineage>
</organism>
<protein>
    <recommendedName>
        <fullName evidence="4">Zn(2)-C6 fungal-type domain-containing protein</fullName>
    </recommendedName>
</protein>
<dbReference type="InterPro" id="IPR007219">
    <property type="entry name" value="XnlR_reg_dom"/>
</dbReference>
<keyword evidence="2" id="KW-0539">Nucleus</keyword>
<dbReference type="GO" id="GO:0016829">
    <property type="term" value="F:lyase activity"/>
    <property type="evidence" value="ECO:0007669"/>
    <property type="project" value="InterPro"/>
</dbReference>
<evidence type="ECO:0000256" key="3">
    <source>
        <dbReference type="SAM" id="MobiDB-lite"/>
    </source>
</evidence>
<dbReference type="Pfam" id="PF00172">
    <property type="entry name" value="Zn_clus"/>
    <property type="match status" value="1"/>
</dbReference>
<feature type="region of interest" description="Disordered" evidence="3">
    <location>
        <begin position="455"/>
        <end position="480"/>
    </location>
</feature>
<dbReference type="InterPro" id="IPR013785">
    <property type="entry name" value="Aldolase_TIM"/>
</dbReference>
<dbReference type="GO" id="GO:0003677">
    <property type="term" value="F:DNA binding"/>
    <property type="evidence" value="ECO:0007669"/>
    <property type="project" value="InterPro"/>
</dbReference>
<dbReference type="EMBL" id="SKBQ01000010">
    <property type="protein sequence ID" value="TPX18692.1"/>
    <property type="molecule type" value="Genomic_DNA"/>
</dbReference>
<dbReference type="OrthoDB" id="1924787at2759"/>
<dbReference type="SMART" id="SM00066">
    <property type="entry name" value="GAL4"/>
    <property type="match status" value="1"/>
</dbReference>
<evidence type="ECO:0000313" key="6">
    <source>
        <dbReference type="Proteomes" id="UP000319257"/>
    </source>
</evidence>
<feature type="compositionally biased region" description="Polar residues" evidence="3">
    <location>
        <begin position="456"/>
        <end position="478"/>
    </location>
</feature>
<evidence type="ECO:0000313" key="5">
    <source>
        <dbReference type="EMBL" id="TPX18692.1"/>
    </source>
</evidence>
<dbReference type="Pfam" id="PF00701">
    <property type="entry name" value="DHDPS"/>
    <property type="match status" value="1"/>
</dbReference>
<dbReference type="AlphaFoldDB" id="A0A507B8Q9"/>
<dbReference type="GO" id="GO:0005634">
    <property type="term" value="C:nucleus"/>
    <property type="evidence" value="ECO:0007669"/>
    <property type="project" value="TreeGrafter"/>
</dbReference>
<dbReference type="Gene3D" id="3.20.20.70">
    <property type="entry name" value="Aldolase class I"/>
    <property type="match status" value="1"/>
</dbReference>
<dbReference type="PANTHER" id="PTHR31668">
    <property type="entry name" value="GLUCOSE TRANSPORT TRANSCRIPTION REGULATOR RGT1-RELATED-RELATED"/>
    <property type="match status" value="1"/>
</dbReference>
<proteinExistence type="predicted"/>
<keyword evidence="1" id="KW-0479">Metal-binding</keyword>
<dbReference type="PANTHER" id="PTHR31668:SF4">
    <property type="entry name" value="TRANSCRIPTIONAL ACTIVATOR PROTEIN DAL81"/>
    <property type="match status" value="1"/>
</dbReference>
<dbReference type="RefSeq" id="XP_031000403.1">
    <property type="nucleotide sequence ID" value="XM_031136750.1"/>
</dbReference>
<gene>
    <name evidence="5" type="ORF">E0L32_002549</name>
</gene>
<dbReference type="PROSITE" id="PS00463">
    <property type="entry name" value="ZN2_CY6_FUNGAL_1"/>
    <property type="match status" value="1"/>
</dbReference>
<dbReference type="CDD" id="cd00408">
    <property type="entry name" value="DHDPS-like"/>
    <property type="match status" value="1"/>
</dbReference>
<dbReference type="InterPro" id="IPR001138">
    <property type="entry name" value="Zn2Cys6_DnaBD"/>
</dbReference>
<dbReference type="Proteomes" id="UP000319257">
    <property type="component" value="Unassembled WGS sequence"/>
</dbReference>
<keyword evidence="6" id="KW-1185">Reference proteome</keyword>
<dbReference type="SUPFAM" id="SSF51569">
    <property type="entry name" value="Aldolase"/>
    <property type="match status" value="1"/>
</dbReference>
<dbReference type="PROSITE" id="PS50048">
    <property type="entry name" value="ZN2_CY6_FUNGAL_2"/>
    <property type="match status" value="1"/>
</dbReference>
<reference evidence="5 6" key="1">
    <citation type="submission" date="2019-06" db="EMBL/GenBank/DDBJ databases">
        <title>Draft genome sequence of the filamentous fungus Phialemoniopsis curvata isolated from diesel fuel.</title>
        <authorList>
            <person name="Varaljay V.A."/>
            <person name="Lyon W.J."/>
            <person name="Crouch A.L."/>
            <person name="Drake C.E."/>
            <person name="Hollomon J.M."/>
            <person name="Nadeau L.J."/>
            <person name="Nunn H.S."/>
            <person name="Stevenson B.S."/>
            <person name="Bojanowski C.L."/>
            <person name="Crookes-Goodson W.J."/>
        </authorList>
    </citation>
    <scope>NUCLEOTIDE SEQUENCE [LARGE SCALE GENOMIC DNA]</scope>
    <source>
        <strain evidence="5 6">D216</strain>
    </source>
</reference>
<dbReference type="CDD" id="cd12148">
    <property type="entry name" value="fungal_TF_MHR"/>
    <property type="match status" value="1"/>
</dbReference>
<name>A0A507B8Q9_9PEZI</name>
<feature type="domain" description="Zn(2)-C6 fungal-type" evidence="4">
    <location>
        <begin position="355"/>
        <end position="386"/>
    </location>
</feature>
<dbReference type="InterPro" id="IPR002220">
    <property type="entry name" value="DapA-like"/>
</dbReference>
<dbReference type="SUPFAM" id="SSF57701">
    <property type="entry name" value="Zn2/Cys6 DNA-binding domain"/>
    <property type="match status" value="1"/>
</dbReference>
<dbReference type="Gene3D" id="4.10.240.10">
    <property type="entry name" value="Zn(2)-C6 fungal-type DNA-binding domain"/>
    <property type="match status" value="1"/>
</dbReference>
<dbReference type="InParanoid" id="A0A507B8Q9"/>
<dbReference type="GO" id="GO:0000981">
    <property type="term" value="F:DNA-binding transcription factor activity, RNA polymerase II-specific"/>
    <property type="evidence" value="ECO:0007669"/>
    <property type="project" value="InterPro"/>
</dbReference>
<accession>A0A507B8Q9</accession>
<comment type="caution">
    <text evidence="5">The sequence shown here is derived from an EMBL/GenBank/DDBJ whole genome shotgun (WGS) entry which is preliminary data.</text>
</comment>
<dbReference type="GO" id="GO:0001080">
    <property type="term" value="P:nitrogen catabolite activation of transcription from RNA polymerase II promoter"/>
    <property type="evidence" value="ECO:0007669"/>
    <property type="project" value="TreeGrafter"/>
</dbReference>
<dbReference type="STRING" id="1093900.A0A507B8Q9"/>
<evidence type="ECO:0000256" key="1">
    <source>
        <dbReference type="ARBA" id="ARBA00022723"/>
    </source>
</evidence>
<evidence type="ECO:0000256" key="2">
    <source>
        <dbReference type="ARBA" id="ARBA00023242"/>
    </source>
</evidence>
<sequence length="1018" mass="112482">MRPLPRGIYTPLPCFFHENEDLGQASANLDAFVSHLTFVAQAGTTPVISGSAGEAVHLDHEEKVLLIKTARATLDSIGLPSVPIIAGVGAASTRESIKLARDAAEAGADYGMVIPPGYYAGALAANRQCLRDFFVDIAESSELPIIIYNFPAVSGGIDMDSDLVVDIVKASPNVCGIKLTCANVGKLTRILAETGSPEFRLAYPRRHPGLEFTAIDGFIDFLLPSVAVGAGGAISGLPNVAPKVCVKLWELCQSPDTAKDALEMQNLVSLADRVQLKMGIHGMKMLLHRQFGYSAVSRRPLPLMDESDADKMFGDPYLQKLLRLEQTLYFVEATEVAVSPRPIPGRFYKSRKSRPCDCCRKRKVVCDMPKGPPCRRCSTRDLPCTFVQGPGERKRKRLSFASEDPTGATGMWDESHHSLPIQSFFEHAEDGFLVDGFQDFQNFVFPGIDPLLATPGVSSQPAHQGQRSPLTSPPSSQHPYHLNEYHRSTTAVPATNEAGQRPCHSLENLSGAFSFYIGPTGAADIHLLSREQYDGDEVARPRLSGLRYRRLKTTIEPDIPVIFGITDQKLLANTEPRVEVSVIEDAWNELWDIFEPHTAWRLIQLFSRFIEPCFPIIASQQLPSNPDELCNMPLGLLAALCASALPFVMHDESLYALLLHPPSSQRLYRLCWLDISQQFHSPTLTTLQACLLLQQRLPTNPYLSDTAFSWTLISSAVSVAQTIGLHRDPSPWESIPQWERMLRRRLCHIHDDDFDVSELTPDDIEDTLSRPTQNKVHICELVQVTRIMADIHQTYYTTRAIGRTAHDLQHSLDLARSARARLKQWRDQLPPASQLFAPSSPVAGRGVQDHDDGIMNGIGAVYLSYIITHMTLFRALLRPLDKSPAIDPRSPSSIPGEDLFSAAKAVIRGSILCVKEFVEMLENMTAAQWNGFWHSWSRQNFAIGGSFMVHLLHITSASSHIEGDMGFASEDQELRVWIGRWRTASRASATGAAGAKGLANLGLLRVEIMLARLLAKGE</sequence>
<dbReference type="InterPro" id="IPR036864">
    <property type="entry name" value="Zn2-C6_fun-type_DNA-bd_sf"/>
</dbReference>
<evidence type="ECO:0000259" key="4">
    <source>
        <dbReference type="PROSITE" id="PS50048"/>
    </source>
</evidence>
<dbReference type="Pfam" id="PF04082">
    <property type="entry name" value="Fungal_trans"/>
    <property type="match status" value="1"/>
</dbReference>
<dbReference type="CDD" id="cd00067">
    <property type="entry name" value="GAL4"/>
    <property type="match status" value="1"/>
</dbReference>
<dbReference type="InterPro" id="IPR050797">
    <property type="entry name" value="Carb_Metab_Trans_Reg"/>
</dbReference>
<dbReference type="PRINTS" id="PR00146">
    <property type="entry name" value="DHPICSNTHASE"/>
</dbReference>
<dbReference type="GO" id="GO:0006351">
    <property type="term" value="P:DNA-templated transcription"/>
    <property type="evidence" value="ECO:0007669"/>
    <property type="project" value="InterPro"/>
</dbReference>